<evidence type="ECO:0000313" key="3">
    <source>
        <dbReference type="EMBL" id="KIO01091.1"/>
    </source>
</evidence>
<organism evidence="3 4">
    <name type="scientific">Pisolithus tinctorius Marx 270</name>
    <dbReference type="NCBI Taxonomy" id="870435"/>
    <lineage>
        <taxon>Eukaryota</taxon>
        <taxon>Fungi</taxon>
        <taxon>Dikarya</taxon>
        <taxon>Basidiomycota</taxon>
        <taxon>Agaricomycotina</taxon>
        <taxon>Agaricomycetes</taxon>
        <taxon>Agaricomycetidae</taxon>
        <taxon>Boletales</taxon>
        <taxon>Sclerodermatineae</taxon>
        <taxon>Pisolithaceae</taxon>
        <taxon>Pisolithus</taxon>
    </lineage>
</organism>
<dbReference type="AlphaFoldDB" id="A0A0C3P0R7"/>
<keyword evidence="1" id="KW-0812">Transmembrane</keyword>
<feature type="transmembrane region" description="Helical" evidence="1">
    <location>
        <begin position="84"/>
        <end position="105"/>
    </location>
</feature>
<protein>
    <recommendedName>
        <fullName evidence="2">DUF6533 domain-containing protein</fullName>
    </recommendedName>
</protein>
<dbReference type="EMBL" id="KN831991">
    <property type="protein sequence ID" value="KIO01091.1"/>
    <property type="molecule type" value="Genomic_DNA"/>
</dbReference>
<evidence type="ECO:0000256" key="1">
    <source>
        <dbReference type="SAM" id="Phobius"/>
    </source>
</evidence>
<reference evidence="3 4" key="1">
    <citation type="submission" date="2014-04" db="EMBL/GenBank/DDBJ databases">
        <authorList>
            <consortium name="DOE Joint Genome Institute"/>
            <person name="Kuo A."/>
            <person name="Kohler A."/>
            <person name="Costa M.D."/>
            <person name="Nagy L.G."/>
            <person name="Floudas D."/>
            <person name="Copeland A."/>
            <person name="Barry K.W."/>
            <person name="Cichocki N."/>
            <person name="Veneault-Fourrey C."/>
            <person name="LaButti K."/>
            <person name="Lindquist E.A."/>
            <person name="Lipzen A."/>
            <person name="Lundell T."/>
            <person name="Morin E."/>
            <person name="Murat C."/>
            <person name="Sun H."/>
            <person name="Tunlid A."/>
            <person name="Henrissat B."/>
            <person name="Grigoriev I.V."/>
            <person name="Hibbett D.S."/>
            <person name="Martin F."/>
            <person name="Nordberg H.P."/>
            <person name="Cantor M.N."/>
            <person name="Hua S.X."/>
        </authorList>
    </citation>
    <scope>NUCLEOTIDE SEQUENCE [LARGE SCALE GENOMIC DNA]</scope>
    <source>
        <strain evidence="3 4">Marx 270</strain>
    </source>
</reference>
<feature type="transmembrane region" description="Helical" evidence="1">
    <location>
        <begin position="112"/>
        <end position="135"/>
    </location>
</feature>
<dbReference type="HOGENOM" id="CLU_035509_7_3_1"/>
<evidence type="ECO:0000259" key="2">
    <source>
        <dbReference type="Pfam" id="PF20151"/>
    </source>
</evidence>
<evidence type="ECO:0000313" key="4">
    <source>
        <dbReference type="Proteomes" id="UP000054217"/>
    </source>
</evidence>
<dbReference type="InParanoid" id="A0A0C3P0R7"/>
<dbReference type="OrthoDB" id="2686513at2759"/>
<feature type="transmembrane region" description="Helical" evidence="1">
    <location>
        <begin position="46"/>
        <end position="64"/>
    </location>
</feature>
<proteinExistence type="predicted"/>
<feature type="transmembrane region" description="Helical" evidence="1">
    <location>
        <begin position="228"/>
        <end position="248"/>
    </location>
</feature>
<accession>A0A0C3P0R7</accession>
<reference evidence="4" key="2">
    <citation type="submission" date="2015-01" db="EMBL/GenBank/DDBJ databases">
        <title>Evolutionary Origins and Diversification of the Mycorrhizal Mutualists.</title>
        <authorList>
            <consortium name="DOE Joint Genome Institute"/>
            <consortium name="Mycorrhizal Genomics Consortium"/>
            <person name="Kohler A."/>
            <person name="Kuo A."/>
            <person name="Nagy L.G."/>
            <person name="Floudas D."/>
            <person name="Copeland A."/>
            <person name="Barry K.W."/>
            <person name="Cichocki N."/>
            <person name="Veneault-Fourrey C."/>
            <person name="LaButti K."/>
            <person name="Lindquist E.A."/>
            <person name="Lipzen A."/>
            <person name="Lundell T."/>
            <person name="Morin E."/>
            <person name="Murat C."/>
            <person name="Riley R."/>
            <person name="Ohm R."/>
            <person name="Sun H."/>
            <person name="Tunlid A."/>
            <person name="Henrissat B."/>
            <person name="Grigoriev I.V."/>
            <person name="Hibbett D.S."/>
            <person name="Martin F."/>
        </authorList>
    </citation>
    <scope>NUCLEOTIDE SEQUENCE [LARGE SCALE GENOMIC DNA]</scope>
    <source>
        <strain evidence="4">Marx 270</strain>
    </source>
</reference>
<name>A0A0C3P0R7_PISTI</name>
<dbReference type="InterPro" id="IPR045340">
    <property type="entry name" value="DUF6533"/>
</dbReference>
<keyword evidence="1" id="KW-1133">Transmembrane helix</keyword>
<keyword evidence="4" id="KW-1185">Reference proteome</keyword>
<sequence length="264" mass="29479">MPTLMPLQLELTSVSDLVASMILCYDYLLTWRREVDFFWTEPHRSWMFALFVANRYFTILARVPVMVVVSDCSSCKAAGVYEQITILIVQIVGAVIMIIRVYALYQKSRRVLVFLVSIALAAIGIACVSVMPVIMATGDNHDFISSWAMLGDMVSGPFCHPRLVHLELYQPLRRVMDVMSPLPMINMAIAWSGQMMFDAIVFVLTLRRTLHIGRLGRRTLSDVIIRDGVLYFGLMTSANVANIAAFLVGTTSPTKSLLAGFTSV</sequence>
<feature type="transmembrane region" description="Helical" evidence="1">
    <location>
        <begin position="184"/>
        <end position="207"/>
    </location>
</feature>
<feature type="domain" description="DUF6533" evidence="2">
    <location>
        <begin position="18"/>
        <end position="60"/>
    </location>
</feature>
<gene>
    <name evidence="3" type="ORF">M404DRAFT_10092</name>
</gene>
<dbReference type="Pfam" id="PF20151">
    <property type="entry name" value="DUF6533"/>
    <property type="match status" value="1"/>
</dbReference>
<dbReference type="Proteomes" id="UP000054217">
    <property type="component" value="Unassembled WGS sequence"/>
</dbReference>
<keyword evidence="1" id="KW-0472">Membrane</keyword>